<feature type="transmembrane region" description="Helical" evidence="1">
    <location>
        <begin position="558"/>
        <end position="581"/>
    </location>
</feature>
<feature type="transmembrane region" description="Helical" evidence="1">
    <location>
        <begin position="532"/>
        <end position="551"/>
    </location>
</feature>
<feature type="transmembrane region" description="Helical" evidence="1">
    <location>
        <begin position="507"/>
        <end position="526"/>
    </location>
</feature>
<dbReference type="Proteomes" id="UP001222027">
    <property type="component" value="Unassembled WGS sequence"/>
</dbReference>
<dbReference type="EMBL" id="JAQQAF010000004">
    <property type="protein sequence ID" value="KAJ8491443.1"/>
    <property type="molecule type" value="Genomic_DNA"/>
</dbReference>
<dbReference type="PANTHER" id="PTHR34553:SF4">
    <property type="entry name" value="G1_S-SPECIFIC CYCLIN-E PROTEIN"/>
    <property type="match status" value="1"/>
</dbReference>
<dbReference type="PANTHER" id="PTHR34553">
    <property type="entry name" value="OS05G0597400 PROTEIN"/>
    <property type="match status" value="1"/>
</dbReference>
<sequence length="736" mass="85212">MGCPVLIALGGNVQGGNEVRWNRRCRIAMGTREDRCFFPLTSLQIGDLQSYLSRLTLFLPIRSQKFFILVDNRPWLIDQDSRAAHLWQLMVTKSRLSPFANTRAARVTRRDIGKILEFTNSSRSLSITRNRLRRWFSLIDAALSQKKKLLHVKKLKASFLFNKELHCTLYGFIVFEVQWAHVRGINYINELQTDTSMALEVKLMKRWEFDSIEQSSSCISSWYTGTCNEINLLREYLESISNKGDVFYDAREDPFTTTEMSENLHSADEFHEEKHNCSYSNFIPMLERMEDSGSPYTPPVSGPYKRRKIMKSSAGSDIDEVSEEAYSEIVSSPTISESSSSSSSCESEHASLVFEATTYKDVLILFRFDDHDLPFKLKEIIMADLRLLTLLEYGLPSWVIFLQSYPVFCKIYRPWMCPLARALYVLISITTVLIGFYDLYKNVPILKATASSLFGPFFDWIESWEMISRIKYLGTILFLHNCEKAFKWFLMVASATKSLLSVLTKPIAGPIMELFEIFFPIWNVWFDTVESLSLIVWNMLSSSCSMIITILDIIIWPFWFIFSTLWSIAAYVIYPLVWLLWEIVIAPARLILAIASFVGILLTNIYYLLKGTWSSIGTLFQLASVSEATVVTYEVPVWQSLWNDIFSKVFRAIRSIFYGFVAFFTTCNRHRLSIYNYMLEFLHHFSHATSRCSKSDQVRKKGRNHSPLQESESLTATLQIPDKLRRRQARRQTHET</sequence>
<evidence type="ECO:0000313" key="2">
    <source>
        <dbReference type="EMBL" id="KAJ8491443.1"/>
    </source>
</evidence>
<accession>A0AAV8R6V5</accession>
<name>A0AAV8R6V5_ENSVE</name>
<keyword evidence="1" id="KW-1133">Transmembrane helix</keyword>
<keyword evidence="1" id="KW-0472">Membrane</keyword>
<protein>
    <submittedName>
        <fullName evidence="2">Uncharacterized protein</fullName>
    </submittedName>
</protein>
<evidence type="ECO:0000313" key="3">
    <source>
        <dbReference type="Proteomes" id="UP001222027"/>
    </source>
</evidence>
<comment type="caution">
    <text evidence="2">The sequence shown here is derived from an EMBL/GenBank/DDBJ whole genome shotgun (WGS) entry which is preliminary data.</text>
</comment>
<feature type="transmembrane region" description="Helical" evidence="1">
    <location>
        <begin position="422"/>
        <end position="440"/>
    </location>
</feature>
<evidence type="ECO:0000256" key="1">
    <source>
        <dbReference type="SAM" id="Phobius"/>
    </source>
</evidence>
<proteinExistence type="predicted"/>
<dbReference type="AlphaFoldDB" id="A0AAV8R6V5"/>
<gene>
    <name evidence="2" type="ORF">OPV22_013164</name>
</gene>
<feature type="transmembrane region" description="Helical" evidence="1">
    <location>
        <begin position="587"/>
        <end position="609"/>
    </location>
</feature>
<reference evidence="2 3" key="1">
    <citation type="submission" date="2022-12" db="EMBL/GenBank/DDBJ databases">
        <title>Chromosome-scale assembly of the Ensete ventricosum genome.</title>
        <authorList>
            <person name="Dussert Y."/>
            <person name="Stocks J."/>
            <person name="Wendawek A."/>
            <person name="Woldeyes F."/>
            <person name="Nichols R.A."/>
            <person name="Borrell J.S."/>
        </authorList>
    </citation>
    <scope>NUCLEOTIDE SEQUENCE [LARGE SCALE GENOMIC DNA]</scope>
    <source>
        <strain evidence="3">cv. Maze</strain>
        <tissue evidence="2">Seeds</tissue>
    </source>
</reference>
<keyword evidence="3" id="KW-1185">Reference proteome</keyword>
<organism evidence="2 3">
    <name type="scientific">Ensete ventricosum</name>
    <name type="common">Abyssinian banana</name>
    <name type="synonym">Musa ensete</name>
    <dbReference type="NCBI Taxonomy" id="4639"/>
    <lineage>
        <taxon>Eukaryota</taxon>
        <taxon>Viridiplantae</taxon>
        <taxon>Streptophyta</taxon>
        <taxon>Embryophyta</taxon>
        <taxon>Tracheophyta</taxon>
        <taxon>Spermatophyta</taxon>
        <taxon>Magnoliopsida</taxon>
        <taxon>Liliopsida</taxon>
        <taxon>Zingiberales</taxon>
        <taxon>Musaceae</taxon>
        <taxon>Ensete</taxon>
    </lineage>
</organism>
<keyword evidence="1" id="KW-0812">Transmembrane</keyword>